<dbReference type="SUPFAM" id="SSF56524">
    <property type="entry name" value="Oxidoreductase molybdopterin-binding domain"/>
    <property type="match status" value="1"/>
</dbReference>
<dbReference type="InterPro" id="IPR036374">
    <property type="entry name" value="OxRdtase_Mopterin-bd_sf"/>
</dbReference>
<proteinExistence type="predicted"/>
<evidence type="ECO:0000313" key="1">
    <source>
        <dbReference type="EMBL" id="OBX34441.1"/>
    </source>
</evidence>
<evidence type="ECO:0008006" key="3">
    <source>
        <dbReference type="Google" id="ProtNLM"/>
    </source>
</evidence>
<comment type="caution">
    <text evidence="1">The sequence shown here is derived from an EMBL/GenBank/DDBJ whole genome shotgun (WGS) entry which is preliminary data.</text>
</comment>
<name>A0A1B8NWP1_HALEL</name>
<dbReference type="AlphaFoldDB" id="A0A1B8NWP1"/>
<dbReference type="Proteomes" id="UP000092504">
    <property type="component" value="Unassembled WGS sequence"/>
</dbReference>
<evidence type="ECO:0000313" key="2">
    <source>
        <dbReference type="Proteomes" id="UP000092504"/>
    </source>
</evidence>
<protein>
    <recommendedName>
        <fullName evidence="3">Oxidoreductase molybdopterin binding domain protein</fullName>
    </recommendedName>
</protein>
<dbReference type="Gene3D" id="3.90.420.10">
    <property type="entry name" value="Oxidoreductase, molybdopterin-binding domain"/>
    <property type="match status" value="1"/>
</dbReference>
<accession>A0A1B8NWP1</accession>
<gene>
    <name evidence="1" type="ORF">A8U91_03494</name>
</gene>
<organism evidence="1 2">
    <name type="scientific">Halomonas elongata</name>
    <dbReference type="NCBI Taxonomy" id="2746"/>
    <lineage>
        <taxon>Bacteria</taxon>
        <taxon>Pseudomonadati</taxon>
        <taxon>Pseudomonadota</taxon>
        <taxon>Gammaproteobacteria</taxon>
        <taxon>Oceanospirillales</taxon>
        <taxon>Halomonadaceae</taxon>
        <taxon>Halomonas</taxon>
    </lineage>
</organism>
<reference evidence="1 2" key="1">
    <citation type="submission" date="2016-06" db="EMBL/GenBank/DDBJ databases">
        <title>Genome sequence of halotolerant plant growth promoting strain of Halomonas elongata HEK1 isolated from salterns of Rann of Kutch, Gujarat, India.</title>
        <authorList>
            <person name="Gaba S."/>
            <person name="Singh R.N."/>
            <person name="Abrol S."/>
            <person name="Kaushik R."/>
            <person name="Saxena A.K."/>
        </authorList>
    </citation>
    <scope>NUCLEOTIDE SEQUENCE [LARGE SCALE GENOMIC DNA]</scope>
    <source>
        <strain evidence="1 2">HEK1</strain>
    </source>
</reference>
<sequence length="70" mass="8288">MALNGFEASIPISDFERYDVILAMRRNGEPMPIRDFGPLFVVYPFDQHPELRTEAIRFRSVWQVNRIVVY</sequence>
<dbReference type="EMBL" id="MAJD01000002">
    <property type="protein sequence ID" value="OBX34441.1"/>
    <property type="molecule type" value="Genomic_DNA"/>
</dbReference>